<evidence type="ECO:0008006" key="3">
    <source>
        <dbReference type="Google" id="ProtNLM"/>
    </source>
</evidence>
<gene>
    <name evidence="1" type="ORF">RRF57_000675</name>
</gene>
<proteinExistence type="predicted"/>
<keyword evidence="2" id="KW-1185">Reference proteome</keyword>
<name>A0AAN7UF03_9PEZI</name>
<reference evidence="1 2" key="1">
    <citation type="submission" date="2023-10" db="EMBL/GenBank/DDBJ databases">
        <title>Draft genome sequence of Xylaria bambusicola isolate GMP-LS, the root and basal stem rot pathogen of sugarcane in Indonesia.</title>
        <authorList>
            <person name="Selvaraj P."/>
            <person name="Muralishankar V."/>
            <person name="Muruganantham S."/>
            <person name="Sp S."/>
            <person name="Haryani S."/>
            <person name="Lau K.J.X."/>
            <person name="Naqvi N.I."/>
        </authorList>
    </citation>
    <scope>NUCLEOTIDE SEQUENCE [LARGE SCALE GENOMIC DNA]</scope>
    <source>
        <strain evidence="1">GMP-LS</strain>
    </source>
</reference>
<organism evidence="1 2">
    <name type="scientific">Xylaria bambusicola</name>
    <dbReference type="NCBI Taxonomy" id="326684"/>
    <lineage>
        <taxon>Eukaryota</taxon>
        <taxon>Fungi</taxon>
        <taxon>Dikarya</taxon>
        <taxon>Ascomycota</taxon>
        <taxon>Pezizomycotina</taxon>
        <taxon>Sordariomycetes</taxon>
        <taxon>Xylariomycetidae</taxon>
        <taxon>Xylariales</taxon>
        <taxon>Xylariaceae</taxon>
        <taxon>Xylaria</taxon>
    </lineage>
</organism>
<dbReference type="EMBL" id="JAWHQM010000002">
    <property type="protein sequence ID" value="KAK5624959.1"/>
    <property type="molecule type" value="Genomic_DNA"/>
</dbReference>
<comment type="caution">
    <text evidence="1">The sequence shown here is derived from an EMBL/GenBank/DDBJ whole genome shotgun (WGS) entry which is preliminary data.</text>
</comment>
<dbReference type="AlphaFoldDB" id="A0AAN7UF03"/>
<sequence length="412" mass="47373">MNPAILGIVRTYCPPASIVILLPSLKLRIMESLGDLAAALPGDEDTQVSRLDPSVVHDFLLRLRQAYESDRPLYPLNHIKELLDFAAFYNSLPYGLDPSYIGLDYFGDEKCWTFSESALKFANLDLSPIQWLICMPHFCSHSTNLLTRAFSLHPTGYRNSLHSGIRRNDDRTRYFQRELIDAQQIWKQSNYKSRVEYALARAFVDCYAHSHQPFTKILAIGLGCLGALDPNEWVFGQQHAFVLYLSQELQGSRPNLPKIEVIFQDQGYDIDMKTALEMQGSTIKVVGDNNFEHVFSVDDNTLLIALNYLTFPLKQIIAEYATATPCAQRLPKAIIWEQGAPVTWEEMETLATQLKASNNNQYKFEWHQDTPRTNRLEELYNNFEFPVWQLEDDEGDPFEENTKLAIYVRKQQ</sequence>
<evidence type="ECO:0000313" key="2">
    <source>
        <dbReference type="Proteomes" id="UP001305414"/>
    </source>
</evidence>
<dbReference type="Proteomes" id="UP001305414">
    <property type="component" value="Unassembled WGS sequence"/>
</dbReference>
<protein>
    <recommendedName>
        <fullName evidence="3">SRR1-like domain-containing protein</fullName>
    </recommendedName>
</protein>
<evidence type="ECO:0000313" key="1">
    <source>
        <dbReference type="EMBL" id="KAK5624959.1"/>
    </source>
</evidence>
<accession>A0AAN7UF03</accession>